<reference evidence="3 4" key="2">
    <citation type="submission" date="2018-11" db="EMBL/GenBank/DDBJ databases">
        <authorList>
            <consortium name="Pathogen Informatics"/>
        </authorList>
    </citation>
    <scope>NUCLEOTIDE SEQUENCE [LARGE SCALE GENOMIC DNA]</scope>
</reference>
<keyword evidence="2" id="KW-0732">Signal</keyword>
<gene>
    <name evidence="3" type="ORF">NBR_LOCUS15661</name>
</gene>
<feature type="region of interest" description="Disordered" evidence="1">
    <location>
        <begin position="59"/>
        <end position="99"/>
    </location>
</feature>
<evidence type="ECO:0000313" key="3">
    <source>
        <dbReference type="EMBL" id="VDL79255.1"/>
    </source>
</evidence>
<evidence type="ECO:0000313" key="5">
    <source>
        <dbReference type="WBParaSite" id="NBR_0001566001-mRNA-1"/>
    </source>
</evidence>
<evidence type="ECO:0000313" key="4">
    <source>
        <dbReference type="Proteomes" id="UP000271162"/>
    </source>
</evidence>
<evidence type="ECO:0000256" key="1">
    <source>
        <dbReference type="SAM" id="MobiDB-lite"/>
    </source>
</evidence>
<dbReference type="EMBL" id="UYSL01021833">
    <property type="protein sequence ID" value="VDL79255.1"/>
    <property type="molecule type" value="Genomic_DNA"/>
</dbReference>
<dbReference type="Proteomes" id="UP000271162">
    <property type="component" value="Unassembled WGS sequence"/>
</dbReference>
<accession>A0A0N4YFV6</accession>
<keyword evidence="4" id="KW-1185">Reference proteome</keyword>
<organism evidence="5">
    <name type="scientific">Nippostrongylus brasiliensis</name>
    <name type="common">Rat hookworm</name>
    <dbReference type="NCBI Taxonomy" id="27835"/>
    <lineage>
        <taxon>Eukaryota</taxon>
        <taxon>Metazoa</taxon>
        <taxon>Ecdysozoa</taxon>
        <taxon>Nematoda</taxon>
        <taxon>Chromadorea</taxon>
        <taxon>Rhabditida</taxon>
        <taxon>Rhabditina</taxon>
        <taxon>Rhabditomorpha</taxon>
        <taxon>Strongyloidea</taxon>
        <taxon>Heligmosomidae</taxon>
        <taxon>Nippostrongylus</taxon>
    </lineage>
</organism>
<evidence type="ECO:0000256" key="2">
    <source>
        <dbReference type="SAM" id="SignalP"/>
    </source>
</evidence>
<feature type="chain" id="PRO_5043125579" evidence="2">
    <location>
        <begin position="25"/>
        <end position="112"/>
    </location>
</feature>
<dbReference type="WBParaSite" id="NBR_0001566001-mRNA-1">
    <property type="protein sequence ID" value="NBR_0001566001-mRNA-1"/>
    <property type="gene ID" value="NBR_0001566001"/>
</dbReference>
<protein>
    <submittedName>
        <fullName evidence="5">Secreted protein</fullName>
    </submittedName>
</protein>
<reference evidence="5" key="1">
    <citation type="submission" date="2017-02" db="UniProtKB">
        <authorList>
            <consortium name="WormBaseParasite"/>
        </authorList>
    </citation>
    <scope>IDENTIFICATION</scope>
</reference>
<sequence>MNCSQLLLLFQLLALYFTQRQSVAGCSTGESDSDDDAQPPILAPAVRRFSQRIISLVQRGPDRRPTIEVSPDPSPSAPSPHTIHGAMEENTGLSGSNPVELSINDPSCVIYL</sequence>
<dbReference type="AlphaFoldDB" id="A0A0N4YFV6"/>
<feature type="signal peptide" evidence="2">
    <location>
        <begin position="1"/>
        <end position="24"/>
    </location>
</feature>
<proteinExistence type="predicted"/>
<name>A0A0N4YFV6_NIPBR</name>